<reference evidence="3" key="2">
    <citation type="submission" date="2023-07" db="EMBL/GenBank/DDBJ databases">
        <title>Cedecea davisae an AmpC producer and its therapeutic implications.</title>
        <authorList>
            <person name="Notter J."/>
        </authorList>
    </citation>
    <scope>NUCLEOTIDE SEQUENCE [LARGE SCALE GENOMIC DNA]</scope>
    <source>
        <strain evidence="3">1</strain>
    </source>
</reference>
<dbReference type="Pfam" id="PF01052">
    <property type="entry name" value="FliMN_C"/>
    <property type="match status" value="1"/>
</dbReference>
<protein>
    <submittedName>
        <fullName evidence="2">FliM/FliN family flagellar motor switch protein</fullName>
    </submittedName>
</protein>
<keyword evidence="2" id="KW-0282">Flagellum</keyword>
<dbReference type="EMBL" id="JAGRYU010000035">
    <property type="protein sequence ID" value="MBU4684275.1"/>
    <property type="molecule type" value="Genomic_DNA"/>
</dbReference>
<keyword evidence="2" id="KW-0969">Cilium</keyword>
<dbReference type="InterPro" id="IPR001543">
    <property type="entry name" value="FliN-like_C"/>
</dbReference>
<keyword evidence="3" id="KW-1185">Reference proteome</keyword>
<proteinExistence type="predicted"/>
<gene>
    <name evidence="2" type="ORF">KC222_19935</name>
</gene>
<reference evidence="2 3" key="1">
    <citation type="submission" date="2021-04" db="EMBL/GenBank/DDBJ databases">
        <authorList>
            <person name="Seiffert S.N."/>
        </authorList>
    </citation>
    <scope>NUCLEOTIDE SEQUENCE [LARGE SCALE GENOMIC DNA]</scope>
    <source>
        <strain evidence="2 3">1</strain>
    </source>
</reference>
<feature type="domain" description="Flagellar motor switch protein FliN-like C-terminal" evidence="1">
    <location>
        <begin position="273"/>
        <end position="341"/>
    </location>
</feature>
<comment type="caution">
    <text evidence="2">The sequence shown here is derived from an EMBL/GenBank/DDBJ whole genome shotgun (WGS) entry which is preliminary data.</text>
</comment>
<dbReference type="RefSeq" id="WP_216377048.1">
    <property type="nucleotide sequence ID" value="NZ_JAGRYT010000038.1"/>
</dbReference>
<evidence type="ECO:0000313" key="3">
    <source>
        <dbReference type="Proteomes" id="UP000686327"/>
    </source>
</evidence>
<evidence type="ECO:0000313" key="2">
    <source>
        <dbReference type="EMBL" id="MBU4684275.1"/>
    </source>
</evidence>
<organism evidence="2 3">
    <name type="scientific">Cedecea davisae</name>
    <dbReference type="NCBI Taxonomy" id="158484"/>
    <lineage>
        <taxon>Bacteria</taxon>
        <taxon>Pseudomonadati</taxon>
        <taxon>Pseudomonadota</taxon>
        <taxon>Gammaproteobacteria</taxon>
        <taxon>Enterobacterales</taxon>
        <taxon>Enterobacteriaceae</taxon>
        <taxon>Cedecea</taxon>
    </lineage>
</organism>
<sequence length="351" mass="38608">MKQLAFSPQPLQEAQLRRWIGSGWRLPFFCAGGHGELRLLPSPLVTQKLHQAKAFSCAAGTLLLSDPLPLLGLMADCPALPGEPSPESGWYWSYFSQQLSPQLVELLEYLRPATGAEAEIVDITLRLEITLGKEQAHSLVSLSWNTLQRLAQHPAWQRLVIPLAPDLPLRLPLTVSRLQLSCERVRGLAAGDLLLPTETFFSPDGQGVLPLARRQFQVQLEPAAQTAHRDLLHITFSEELTMTYPNAPLEYDEQQDGDVVPGAEWQTTRGSFDDLSLELTIRCGNLQLTLGELQQLDAGSTVLVQHVTPGEALLCHGNNLLAKGELVDVNGTLGFQITRMLRNTGVALEPV</sequence>
<accession>A0ABS6DM24</accession>
<keyword evidence="2" id="KW-0966">Cell projection</keyword>
<name>A0ABS6DM24_9ENTR</name>
<dbReference type="Proteomes" id="UP000686327">
    <property type="component" value="Unassembled WGS sequence"/>
</dbReference>
<evidence type="ECO:0000259" key="1">
    <source>
        <dbReference type="Pfam" id="PF01052"/>
    </source>
</evidence>